<reference evidence="1 2" key="1">
    <citation type="journal article" date="2021" name="Cell Host Microbe">
        <title>in vivo commensal control of Clostridioides difficile virulence.</title>
        <authorList>
            <person name="Girinathan B.P."/>
            <person name="Dibenedetto N."/>
            <person name="Worley J.N."/>
            <person name="Peltier J."/>
            <person name="Arrieta-Ortiz M.L."/>
            <person name="Rupa Christinal Immanuel S."/>
            <person name="Lavin R."/>
            <person name="Delaney M.L."/>
            <person name="Cummins C."/>
            <person name="Hoffmann M."/>
            <person name="Luo Y."/>
            <person name="Gonzalez-Escalona N."/>
            <person name="Allard M."/>
            <person name="Onderdonk A.B."/>
            <person name="Gerber G.K."/>
            <person name="Sonenshein A.L."/>
            <person name="Baliga N."/>
            <person name="Dupuy B."/>
            <person name="Bry L."/>
        </authorList>
    </citation>
    <scope>NUCLEOTIDE SEQUENCE [LARGE SCALE GENOMIC DNA]</scope>
    <source>
        <strain evidence="1 2">DSM 599</strain>
    </source>
</reference>
<sequence length="46" mass="5266">MINNDRISMGMADVKIKEIIYNFKNGRSIIVNDPKGEVENLKKKSN</sequence>
<dbReference type="RefSeq" id="WP_221861572.1">
    <property type="nucleotide sequence ID" value="NZ_JAIKTU010000010.1"/>
</dbReference>
<accession>A0ABS7KZR9</accession>
<name>A0ABS7KZR9_CLOSR</name>
<evidence type="ECO:0000313" key="1">
    <source>
        <dbReference type="EMBL" id="MBY0756313.1"/>
    </source>
</evidence>
<organism evidence="1 2">
    <name type="scientific">Clostridium sardiniense</name>
    <name type="common">Clostridium absonum</name>
    <dbReference type="NCBI Taxonomy" id="29369"/>
    <lineage>
        <taxon>Bacteria</taxon>
        <taxon>Bacillati</taxon>
        <taxon>Bacillota</taxon>
        <taxon>Clostridia</taxon>
        <taxon>Eubacteriales</taxon>
        <taxon>Clostridiaceae</taxon>
        <taxon>Clostridium</taxon>
    </lineage>
</organism>
<dbReference type="EMBL" id="JAIKTU010000010">
    <property type="protein sequence ID" value="MBY0756313.1"/>
    <property type="molecule type" value="Genomic_DNA"/>
</dbReference>
<proteinExistence type="predicted"/>
<dbReference type="Proteomes" id="UP001299068">
    <property type="component" value="Unassembled WGS sequence"/>
</dbReference>
<comment type="caution">
    <text evidence="1">The sequence shown here is derived from an EMBL/GenBank/DDBJ whole genome shotgun (WGS) entry which is preliminary data.</text>
</comment>
<evidence type="ECO:0008006" key="3">
    <source>
        <dbReference type="Google" id="ProtNLM"/>
    </source>
</evidence>
<keyword evidence="2" id="KW-1185">Reference proteome</keyword>
<protein>
    <recommendedName>
        <fullName evidence="3">DUF2292 domain-containing protein</fullName>
    </recommendedName>
</protein>
<evidence type="ECO:0000313" key="2">
    <source>
        <dbReference type="Proteomes" id="UP001299068"/>
    </source>
</evidence>
<gene>
    <name evidence="1" type="ORF">K5V21_12730</name>
</gene>